<dbReference type="Proteomes" id="UP000789702">
    <property type="component" value="Unassembled WGS sequence"/>
</dbReference>
<name>A0ACA9L6E1_9GLOM</name>
<gene>
    <name evidence="1" type="ORF">DHETER_LOCUS3562</name>
</gene>
<evidence type="ECO:0000313" key="1">
    <source>
        <dbReference type="EMBL" id="CAG8513259.1"/>
    </source>
</evidence>
<proteinExistence type="predicted"/>
<reference evidence="1" key="1">
    <citation type="submission" date="2021-06" db="EMBL/GenBank/DDBJ databases">
        <authorList>
            <person name="Kallberg Y."/>
            <person name="Tangrot J."/>
            <person name="Rosling A."/>
        </authorList>
    </citation>
    <scope>NUCLEOTIDE SEQUENCE</scope>
    <source>
        <strain evidence="1">IL203A</strain>
    </source>
</reference>
<evidence type="ECO:0000313" key="2">
    <source>
        <dbReference type="Proteomes" id="UP000789702"/>
    </source>
</evidence>
<organism evidence="1 2">
    <name type="scientific">Dentiscutata heterogama</name>
    <dbReference type="NCBI Taxonomy" id="1316150"/>
    <lineage>
        <taxon>Eukaryota</taxon>
        <taxon>Fungi</taxon>
        <taxon>Fungi incertae sedis</taxon>
        <taxon>Mucoromycota</taxon>
        <taxon>Glomeromycotina</taxon>
        <taxon>Glomeromycetes</taxon>
        <taxon>Diversisporales</taxon>
        <taxon>Gigasporaceae</taxon>
        <taxon>Dentiscutata</taxon>
    </lineage>
</organism>
<sequence length="929" mass="104500">MLRNLWKKRVYLKCLVPSLFVVFCFLIILSDAKIITNSYYENGSIMVTQVDTYSDNTILVLLKSSIESCADNTLYFRIISTDGTVTKYDYYNNTIPSNNFCTPTTIYTNGTGIIILPSRTFGSYGDNIVIYALSKPLILVTYYCNYPTQSYQRCGIIVDWFSKSVRGDVIIFSKTCTVIQIIKSYKGGGFLYTCYDKTTNILTWTPYILNTNGSVTERSSGQTSEISQISNMTQFSKYINIFPIENDDYGLAYTKIVPQSGLGITSSTTKWSLYVMWISSKDSSMTGDVSIYDSQPGTNTIDYNLYQCSVAHDAIGYNCLVYTKRTDKTVYVVINFWISGNVNKTYEISVNLPAPYTTYNVIDSEFLSYGGYIFITKSSTNTSEAGSIKGFIYYDNGTLYGPWDIPDFTSNNGAFGSVVSLLPAPNTVVTPPVSMIGLMYTIPVSKSTGSFKIWEVNISGDDDILRGQIPASDVRVKIDNTNVTVSLLPGYTTSGNKKYYITVDDDAIKYAAADQNINGIDRLIWNFSTSAATDFSSGNYKILNTYFLHLLARKFVCGASTIIRLTSDGTKQYVNLSPNDHSTFAKNLGNEIATALECDSSRIIISTHYQYSNFNNSGDQIFMRVNIAQGRQELDRSASYLANDLNEMITYKSISPISTGTTSKYIDQYNGAWPLPNLWGRYKSTLICIIVGFVLLCALWYLAHLKHYKDEVAKERIQQFAVFNFLVTIVPMLILIDLVLDVLFITFHGKDEKWILPFSIIFLAVPIGFSAIFTSIIINRELKENEQYRKWWMKHSCIAKVLTLLSVIDSEALNVASSHAFIVSLNASYSREAYYRIFYASVFVMVIEDVPQFILLVIYQKVTIIPAILPIITLSSCIILIIVRVISTIYMMFHCEQDYLLDSEKVGEGIRKSEKSQLQYGQDKVLNGG</sequence>
<keyword evidence="2" id="KW-1185">Reference proteome</keyword>
<accession>A0ACA9L6E1</accession>
<protein>
    <submittedName>
        <fullName evidence="1">15619_t:CDS:1</fullName>
    </submittedName>
</protein>
<dbReference type="EMBL" id="CAJVPU010003109">
    <property type="protein sequence ID" value="CAG8513259.1"/>
    <property type="molecule type" value="Genomic_DNA"/>
</dbReference>
<comment type="caution">
    <text evidence="1">The sequence shown here is derived from an EMBL/GenBank/DDBJ whole genome shotgun (WGS) entry which is preliminary data.</text>
</comment>